<reference evidence="3" key="1">
    <citation type="submission" date="2025-08" db="UniProtKB">
        <authorList>
            <consortium name="RefSeq"/>
        </authorList>
    </citation>
    <scope>IDENTIFICATION</scope>
    <source>
        <tissue evidence="3">Gonads</tissue>
    </source>
</reference>
<dbReference type="KEGG" id="soy:115880253"/>
<dbReference type="GO" id="GO:0071897">
    <property type="term" value="P:DNA biosynthetic process"/>
    <property type="evidence" value="ECO:0007669"/>
    <property type="project" value="UniProtKB-ARBA"/>
</dbReference>
<dbReference type="OrthoDB" id="6761653at2759"/>
<dbReference type="InterPro" id="IPR036691">
    <property type="entry name" value="Endo/exonu/phosph_ase_sf"/>
</dbReference>
<dbReference type="InterPro" id="IPR052560">
    <property type="entry name" value="RdDP_mobile_element"/>
</dbReference>
<proteinExistence type="predicted"/>
<dbReference type="Gene3D" id="3.60.10.10">
    <property type="entry name" value="Endonuclease/exonuclease/phosphatase"/>
    <property type="match status" value="1"/>
</dbReference>
<dbReference type="InParanoid" id="A0A6J2XR35"/>
<protein>
    <submittedName>
        <fullName evidence="3">Uncharacterized protein LOC115880253</fullName>
    </submittedName>
</protein>
<feature type="domain" description="Endonuclease/exonuclease/phosphatase" evidence="1">
    <location>
        <begin position="10"/>
        <end position="83"/>
    </location>
</feature>
<evidence type="ECO:0000313" key="2">
    <source>
        <dbReference type="Proteomes" id="UP000504635"/>
    </source>
</evidence>
<dbReference type="Pfam" id="PF14529">
    <property type="entry name" value="Exo_endo_phos_2"/>
    <property type="match status" value="1"/>
</dbReference>
<gene>
    <name evidence="3" type="primary">LOC115880253</name>
</gene>
<dbReference type="GO" id="GO:0003824">
    <property type="term" value="F:catalytic activity"/>
    <property type="evidence" value="ECO:0007669"/>
    <property type="project" value="InterPro"/>
</dbReference>
<dbReference type="PANTHER" id="PTHR36688">
    <property type="entry name" value="ENDO/EXONUCLEASE/PHOSPHATASE DOMAIN-CONTAINING PROTEIN"/>
    <property type="match status" value="1"/>
</dbReference>
<dbReference type="SUPFAM" id="SSF56672">
    <property type="entry name" value="DNA/RNA polymerases"/>
    <property type="match status" value="1"/>
</dbReference>
<dbReference type="SUPFAM" id="SSF56219">
    <property type="entry name" value="DNase I-like"/>
    <property type="match status" value="1"/>
</dbReference>
<dbReference type="RefSeq" id="XP_030753295.1">
    <property type="nucleotide sequence ID" value="XM_030897435.1"/>
</dbReference>
<dbReference type="InterPro" id="IPR005135">
    <property type="entry name" value="Endo/exonuclease/phosphatase"/>
</dbReference>
<dbReference type="PANTHER" id="PTHR36688:SF1">
    <property type="entry name" value="ENDONUCLEASE_EXONUCLEASE_PHOSPHATASE DOMAIN-CONTAINING PROTEIN"/>
    <property type="match status" value="1"/>
</dbReference>
<dbReference type="GeneID" id="115880253"/>
<dbReference type="InterPro" id="IPR043502">
    <property type="entry name" value="DNA/RNA_pol_sf"/>
</dbReference>
<dbReference type="Proteomes" id="UP000504635">
    <property type="component" value="Unplaced"/>
</dbReference>
<sequence length="373" mass="43440">MTTVWPRHILNTFPCPAIYAGDFNSPHTNWKYNHNNPNGEALVEWAEVHRLHLVYDAKNRASFRSAAWNREFIPDLTFVTCDDKGQPIDIARKLPRQRWNFRKANWSQYKEELENCIGRIPPKYKNYHRFTGLLKSIAKKHIPRGYRKEYIPGWSSHSEDLYKNFLRSKDPEIGDELLHSLDAARRTRWIETTESLNFQHSSRKAWSLLKKLGASNPVKREDPEANSTEECHLSMPFDKDEITEALTNIKMGKAPGFDGIHNEFLINTGPNVRQWLANFFTDILNNSEIAKDMKKAKIISVLKPGKPKDSPESYRPISLLSSCYKLLERLILERIVGIVNNCVPAYKAEFRPNRSCTDQRYLFNLMLLMVEFN</sequence>
<name>A0A6J2XR35_SITOR</name>
<keyword evidence="2" id="KW-1185">Reference proteome</keyword>
<dbReference type="AlphaFoldDB" id="A0A6J2XR35"/>
<evidence type="ECO:0000313" key="3">
    <source>
        <dbReference type="RefSeq" id="XP_030753295.1"/>
    </source>
</evidence>
<accession>A0A6J2XR35</accession>
<evidence type="ECO:0000259" key="1">
    <source>
        <dbReference type="Pfam" id="PF14529"/>
    </source>
</evidence>
<organism evidence="2 3">
    <name type="scientific">Sitophilus oryzae</name>
    <name type="common">Rice weevil</name>
    <name type="synonym">Curculio oryzae</name>
    <dbReference type="NCBI Taxonomy" id="7048"/>
    <lineage>
        <taxon>Eukaryota</taxon>
        <taxon>Metazoa</taxon>
        <taxon>Ecdysozoa</taxon>
        <taxon>Arthropoda</taxon>
        <taxon>Hexapoda</taxon>
        <taxon>Insecta</taxon>
        <taxon>Pterygota</taxon>
        <taxon>Neoptera</taxon>
        <taxon>Endopterygota</taxon>
        <taxon>Coleoptera</taxon>
        <taxon>Polyphaga</taxon>
        <taxon>Cucujiformia</taxon>
        <taxon>Curculionidae</taxon>
        <taxon>Dryophthorinae</taxon>
        <taxon>Sitophilus</taxon>
    </lineage>
</organism>